<evidence type="ECO:0000313" key="3">
    <source>
        <dbReference type="Proteomes" id="UP001324287"/>
    </source>
</evidence>
<feature type="region of interest" description="Disordered" evidence="1">
    <location>
        <begin position="167"/>
        <end position="233"/>
    </location>
</feature>
<dbReference type="RefSeq" id="WP_324276314.1">
    <property type="nucleotide sequence ID" value="NZ_CP141261.1"/>
</dbReference>
<feature type="region of interest" description="Disordered" evidence="1">
    <location>
        <begin position="247"/>
        <end position="293"/>
    </location>
</feature>
<protein>
    <submittedName>
        <fullName evidence="2">ImmA/IrrE family metallo-endopeptidase</fullName>
    </submittedName>
</protein>
<dbReference type="EMBL" id="CP141261">
    <property type="protein sequence ID" value="WRL64990.1"/>
    <property type="molecule type" value="Genomic_DNA"/>
</dbReference>
<evidence type="ECO:0000313" key="2">
    <source>
        <dbReference type="EMBL" id="WRL64990.1"/>
    </source>
</evidence>
<feature type="compositionally biased region" description="Polar residues" evidence="1">
    <location>
        <begin position="209"/>
        <end position="227"/>
    </location>
</feature>
<evidence type="ECO:0000256" key="1">
    <source>
        <dbReference type="SAM" id="MobiDB-lite"/>
    </source>
</evidence>
<name>A0ABZ1B7I0_9ACTN</name>
<proteinExistence type="predicted"/>
<accession>A0ABZ1B7I0</accession>
<feature type="compositionally biased region" description="Low complexity" evidence="1">
    <location>
        <begin position="307"/>
        <end position="319"/>
    </location>
</feature>
<organism evidence="2 3">
    <name type="scientific">Blastococcus brunescens</name>
    <dbReference type="NCBI Taxonomy" id="1564165"/>
    <lineage>
        <taxon>Bacteria</taxon>
        <taxon>Bacillati</taxon>
        <taxon>Actinomycetota</taxon>
        <taxon>Actinomycetes</taxon>
        <taxon>Geodermatophilales</taxon>
        <taxon>Geodermatophilaceae</taxon>
        <taxon>Blastococcus</taxon>
    </lineage>
</organism>
<gene>
    <name evidence="2" type="ORF">U6N30_04555</name>
</gene>
<feature type="region of interest" description="Disordered" evidence="1">
    <location>
        <begin position="307"/>
        <end position="334"/>
    </location>
</feature>
<keyword evidence="3" id="KW-1185">Reference proteome</keyword>
<sequence>MLRGFRVAHVFDISQTQGDPLPDITPELLTGDAPAALWEALAAQVAAHGYTLTREACGQANGLTDPAARTVRVRPDVADAQAVKTLAHELAHIECGHTADGYDYRGCRGQAEAEAESVAYIVTAWAGLDAGAYTVPYVAAWSAGDTDVVRAAAATVTAAARRILDHLDGAEATEPPGDRETAPPAGPAAQPGAPASSPPPERGERDMPATSSPADNTPTESTATPQSIEGEPAMTTTTTVAALNTVRESTPDEPSATENAQRAGIEQRETEHVDPAAPGSARADTAEDSGRAHRLVWLDPGAWPCIPATSATTSATCPAWPTPSPPRACWRPSP</sequence>
<dbReference type="Proteomes" id="UP001324287">
    <property type="component" value="Chromosome"/>
</dbReference>
<reference evidence="2 3" key="1">
    <citation type="submission" date="2023-12" db="EMBL/GenBank/DDBJ databases">
        <title>Blastococcus brunescens sp. nov., an actonobacterium isolated from sandstone collected in sahara desert.</title>
        <authorList>
            <person name="Gtari M."/>
            <person name="Ghodhbane F."/>
        </authorList>
    </citation>
    <scope>NUCLEOTIDE SEQUENCE [LARGE SCALE GENOMIC DNA]</scope>
    <source>
        <strain evidence="2 3">BMG 8361</strain>
    </source>
</reference>
<feature type="compositionally biased region" description="Basic and acidic residues" evidence="1">
    <location>
        <begin position="265"/>
        <end position="274"/>
    </location>
</feature>